<gene>
    <name evidence="1" type="ORF">GCM10011511_12790</name>
</gene>
<organism evidence="1 2">
    <name type="scientific">Puia dinghuensis</name>
    <dbReference type="NCBI Taxonomy" id="1792502"/>
    <lineage>
        <taxon>Bacteria</taxon>
        <taxon>Pseudomonadati</taxon>
        <taxon>Bacteroidota</taxon>
        <taxon>Chitinophagia</taxon>
        <taxon>Chitinophagales</taxon>
        <taxon>Chitinophagaceae</taxon>
        <taxon>Puia</taxon>
    </lineage>
</organism>
<sequence length="171" mass="18969">MAASLFKWFGVVIFSLVFVGKAPAGTHPLYISVTELNHNPKDKILEVSCKMFTNDLETALEKMSGSHVDLSAAKDKAASDKLISVYVEKHLRLKLDGKPVQLQFVGSEKENDGTWSYFQVNGVAAVKRIDAVNELLYDSFNQQINIMHVTVGGQRKSTRLDCPDANASFEF</sequence>
<dbReference type="EMBL" id="BMJC01000001">
    <property type="protein sequence ID" value="GGA90934.1"/>
    <property type="molecule type" value="Genomic_DNA"/>
</dbReference>
<dbReference type="AlphaFoldDB" id="A0A8J2XRX6"/>
<evidence type="ECO:0000313" key="2">
    <source>
        <dbReference type="Proteomes" id="UP000607559"/>
    </source>
</evidence>
<proteinExistence type="predicted"/>
<name>A0A8J2XRX6_9BACT</name>
<keyword evidence="2" id="KW-1185">Reference proteome</keyword>
<protein>
    <submittedName>
        <fullName evidence="1">Uncharacterized protein</fullName>
    </submittedName>
</protein>
<comment type="caution">
    <text evidence="1">The sequence shown here is derived from an EMBL/GenBank/DDBJ whole genome shotgun (WGS) entry which is preliminary data.</text>
</comment>
<dbReference type="Proteomes" id="UP000607559">
    <property type="component" value="Unassembled WGS sequence"/>
</dbReference>
<dbReference type="RefSeq" id="WP_188929668.1">
    <property type="nucleotide sequence ID" value="NZ_BMJC01000001.1"/>
</dbReference>
<dbReference type="InterPro" id="IPR046525">
    <property type="entry name" value="DUF6702"/>
</dbReference>
<reference evidence="1" key="1">
    <citation type="journal article" date="2014" name="Int. J. Syst. Evol. Microbiol.">
        <title>Complete genome sequence of Corynebacterium casei LMG S-19264T (=DSM 44701T), isolated from a smear-ripened cheese.</title>
        <authorList>
            <consortium name="US DOE Joint Genome Institute (JGI-PGF)"/>
            <person name="Walter F."/>
            <person name="Albersmeier A."/>
            <person name="Kalinowski J."/>
            <person name="Ruckert C."/>
        </authorList>
    </citation>
    <scope>NUCLEOTIDE SEQUENCE</scope>
    <source>
        <strain evidence="1">CGMCC 1.15448</strain>
    </source>
</reference>
<dbReference type="Pfam" id="PF20420">
    <property type="entry name" value="DUF6702"/>
    <property type="match status" value="1"/>
</dbReference>
<accession>A0A8J2XRX6</accession>
<reference evidence="1" key="2">
    <citation type="submission" date="2020-09" db="EMBL/GenBank/DDBJ databases">
        <authorList>
            <person name="Sun Q."/>
            <person name="Zhou Y."/>
        </authorList>
    </citation>
    <scope>NUCLEOTIDE SEQUENCE</scope>
    <source>
        <strain evidence="1">CGMCC 1.15448</strain>
    </source>
</reference>
<evidence type="ECO:0000313" key="1">
    <source>
        <dbReference type="EMBL" id="GGA90934.1"/>
    </source>
</evidence>